<dbReference type="OrthoDB" id="4506844at2759"/>
<dbReference type="RefSeq" id="XP_040695859.1">
    <property type="nucleotide sequence ID" value="XM_040850612.1"/>
</dbReference>
<dbReference type="EMBL" id="KV878606">
    <property type="protein sequence ID" value="OJJ52053.1"/>
    <property type="molecule type" value="Genomic_DNA"/>
</dbReference>
<evidence type="ECO:0000313" key="2">
    <source>
        <dbReference type="EMBL" id="OJJ52053.1"/>
    </source>
</evidence>
<name>A0A1L9SYE3_9EURO</name>
<dbReference type="Proteomes" id="UP000184356">
    <property type="component" value="Unassembled WGS sequence"/>
</dbReference>
<reference evidence="3" key="1">
    <citation type="journal article" date="2017" name="Genome Biol.">
        <title>Comparative genomics reveals high biological diversity and specific adaptations in the industrially and medically important fungal genus Aspergillus.</title>
        <authorList>
            <person name="de Vries R.P."/>
            <person name="Riley R."/>
            <person name="Wiebenga A."/>
            <person name="Aguilar-Osorio G."/>
            <person name="Amillis S."/>
            <person name="Uchima C.A."/>
            <person name="Anderluh G."/>
            <person name="Asadollahi M."/>
            <person name="Askin M."/>
            <person name="Barry K."/>
            <person name="Battaglia E."/>
            <person name="Bayram O."/>
            <person name="Benocci T."/>
            <person name="Braus-Stromeyer S.A."/>
            <person name="Caldana C."/>
            <person name="Canovas D."/>
            <person name="Cerqueira G.C."/>
            <person name="Chen F."/>
            <person name="Chen W."/>
            <person name="Choi C."/>
            <person name="Clum A."/>
            <person name="Dos Santos R.A."/>
            <person name="Damasio A.R."/>
            <person name="Diallinas G."/>
            <person name="Emri T."/>
            <person name="Fekete E."/>
            <person name="Flipphi M."/>
            <person name="Freyberg S."/>
            <person name="Gallo A."/>
            <person name="Gournas C."/>
            <person name="Habgood R."/>
            <person name="Hainaut M."/>
            <person name="Harispe M.L."/>
            <person name="Henrissat B."/>
            <person name="Hilden K.S."/>
            <person name="Hope R."/>
            <person name="Hossain A."/>
            <person name="Karabika E."/>
            <person name="Karaffa L."/>
            <person name="Karanyi Z."/>
            <person name="Krasevec N."/>
            <person name="Kuo A."/>
            <person name="Kusch H."/>
            <person name="LaButti K."/>
            <person name="Lagendijk E.L."/>
            <person name="Lapidus A."/>
            <person name="Levasseur A."/>
            <person name="Lindquist E."/>
            <person name="Lipzen A."/>
            <person name="Logrieco A.F."/>
            <person name="MacCabe A."/>
            <person name="Maekelae M.R."/>
            <person name="Malavazi I."/>
            <person name="Melin P."/>
            <person name="Meyer V."/>
            <person name="Mielnichuk N."/>
            <person name="Miskei M."/>
            <person name="Molnar A.P."/>
            <person name="Mule G."/>
            <person name="Ngan C.Y."/>
            <person name="Orejas M."/>
            <person name="Orosz E."/>
            <person name="Ouedraogo J.P."/>
            <person name="Overkamp K.M."/>
            <person name="Park H.-S."/>
            <person name="Perrone G."/>
            <person name="Piumi F."/>
            <person name="Punt P.J."/>
            <person name="Ram A.F."/>
            <person name="Ramon A."/>
            <person name="Rauscher S."/>
            <person name="Record E."/>
            <person name="Riano-Pachon D.M."/>
            <person name="Robert V."/>
            <person name="Roehrig J."/>
            <person name="Ruller R."/>
            <person name="Salamov A."/>
            <person name="Salih N.S."/>
            <person name="Samson R.A."/>
            <person name="Sandor E."/>
            <person name="Sanguinetti M."/>
            <person name="Schuetze T."/>
            <person name="Sepcic K."/>
            <person name="Shelest E."/>
            <person name="Sherlock G."/>
            <person name="Sophianopoulou V."/>
            <person name="Squina F.M."/>
            <person name="Sun H."/>
            <person name="Susca A."/>
            <person name="Todd R.B."/>
            <person name="Tsang A."/>
            <person name="Unkles S.E."/>
            <person name="van de Wiele N."/>
            <person name="van Rossen-Uffink D."/>
            <person name="Oliveira J.V."/>
            <person name="Vesth T.C."/>
            <person name="Visser J."/>
            <person name="Yu J.-H."/>
            <person name="Zhou M."/>
            <person name="Andersen M.R."/>
            <person name="Archer D.B."/>
            <person name="Baker S.E."/>
            <person name="Benoit I."/>
            <person name="Brakhage A.A."/>
            <person name="Braus G.H."/>
            <person name="Fischer R."/>
            <person name="Frisvad J.C."/>
            <person name="Goldman G.H."/>
            <person name="Houbraken J."/>
            <person name="Oakley B."/>
            <person name="Pocsi I."/>
            <person name="Scazzocchio C."/>
            <person name="Seiboth B."/>
            <person name="vanKuyk P.A."/>
            <person name="Wortman J."/>
            <person name="Dyer P.S."/>
            <person name="Grigoriev I.V."/>
        </authorList>
    </citation>
    <scope>NUCLEOTIDE SEQUENCE [LARGE SCALE GENOMIC DNA]</scope>
    <source>
        <strain evidence="3">CBS 593.65</strain>
    </source>
</reference>
<gene>
    <name evidence="2" type="ORF">ASPSYDRAFT_719523</name>
</gene>
<feature type="region of interest" description="Disordered" evidence="1">
    <location>
        <begin position="1"/>
        <end position="23"/>
    </location>
</feature>
<accession>A0A1L9SYE3</accession>
<dbReference type="GeneID" id="63766685"/>
<evidence type="ECO:0000256" key="1">
    <source>
        <dbReference type="SAM" id="MobiDB-lite"/>
    </source>
</evidence>
<protein>
    <submittedName>
        <fullName evidence="2">Uncharacterized protein</fullName>
    </submittedName>
</protein>
<dbReference type="VEuPathDB" id="FungiDB:ASPSYDRAFT_719523"/>
<proteinExistence type="predicted"/>
<organism evidence="2 3">
    <name type="scientific">Aspergillus sydowii CBS 593.65</name>
    <dbReference type="NCBI Taxonomy" id="1036612"/>
    <lineage>
        <taxon>Eukaryota</taxon>
        <taxon>Fungi</taxon>
        <taxon>Dikarya</taxon>
        <taxon>Ascomycota</taxon>
        <taxon>Pezizomycotina</taxon>
        <taxon>Eurotiomycetes</taxon>
        <taxon>Eurotiomycetidae</taxon>
        <taxon>Eurotiales</taxon>
        <taxon>Aspergillaceae</taxon>
        <taxon>Aspergillus</taxon>
        <taxon>Aspergillus subgen. Nidulantes</taxon>
    </lineage>
</organism>
<sequence>MPIHTDEPSSIPDAAADDANFDPASTIHVSPFNASARPHISPSHSITNTANQLLNGIDTHNGQTPINTANMVYVDDMIQPILPARGSTPFSEQVNRNPGNMVIDDMLQPIPSMQDCDFTHQQTSNNINMVYVDDMIQPVLPARGFTPFSEQVNRNPGNMVIDDMLQPIPSMQDCDFTYQQTSNNINTGNVNMGNVTAQPMLPAQNTILLNTQIDGNSGNMVVDDMLQPVLPTYVGEPPEGQSQINMTNMVGVRDVSRPTLPRVCTLPDSQNNIIQRVGVHHVFRSTTPVQAPVQVDRQAPVVRGGLWPTVSQEIRNQNSVYGPQPVPAV</sequence>
<keyword evidence="3" id="KW-1185">Reference proteome</keyword>
<dbReference type="AlphaFoldDB" id="A0A1L9SYE3"/>
<evidence type="ECO:0000313" key="3">
    <source>
        <dbReference type="Proteomes" id="UP000184356"/>
    </source>
</evidence>